<feature type="compositionally biased region" description="Gly residues" evidence="1">
    <location>
        <begin position="225"/>
        <end position="240"/>
    </location>
</feature>
<sequence length="251" mass="26195">MNPFGGSGGDDFFGGGGGDFFGGGMGRGGPMGGPMGGSMGRPMGGMGRGGPMSGMGGMGGGNPRQGGYSSFSSYDSSRPEGQQYQERHEPFGDYAGGSGRGTGHEPTLRGGGGGRGFMFSGLTRADNPFRRQVGRNPAGGYNPSAQEEPRCQHTGQTNPQYASEYEEYPRSAPHGQGGGRSGRPFDYGSSRHQPSGQQTYYDDESGSEDERPRPQRSYAPQQAYSGGGARRSGGGSGGGRLFDYDRFGRRN</sequence>
<comment type="caution">
    <text evidence="2">The sequence shown here is derived from an EMBL/GenBank/DDBJ whole genome shotgun (WGS) entry which is preliminary data.</text>
</comment>
<reference evidence="2" key="1">
    <citation type="submission" date="2021-05" db="EMBL/GenBank/DDBJ databases">
        <authorList>
            <person name="Stam R."/>
        </authorList>
    </citation>
    <scope>NUCLEOTIDE SEQUENCE</scope>
    <source>
        <strain evidence="2">CS162</strain>
    </source>
</reference>
<gene>
    <name evidence="2" type="ORF">ALTATR162_LOCUS5706</name>
</gene>
<feature type="compositionally biased region" description="Basic and acidic residues" evidence="1">
    <location>
        <begin position="242"/>
        <end position="251"/>
    </location>
</feature>
<evidence type="ECO:0000313" key="3">
    <source>
        <dbReference type="Proteomes" id="UP000676310"/>
    </source>
</evidence>
<protein>
    <submittedName>
        <fullName evidence="2">Uncharacterized protein</fullName>
    </submittedName>
</protein>
<evidence type="ECO:0000256" key="1">
    <source>
        <dbReference type="SAM" id="MobiDB-lite"/>
    </source>
</evidence>
<dbReference type="GeneID" id="67017514"/>
<dbReference type="EMBL" id="CAJRGZ010000019">
    <property type="protein sequence ID" value="CAG5159951.1"/>
    <property type="molecule type" value="Genomic_DNA"/>
</dbReference>
<organism evidence="2 3">
    <name type="scientific">Alternaria atra</name>
    <dbReference type="NCBI Taxonomy" id="119953"/>
    <lineage>
        <taxon>Eukaryota</taxon>
        <taxon>Fungi</taxon>
        <taxon>Dikarya</taxon>
        <taxon>Ascomycota</taxon>
        <taxon>Pezizomycotina</taxon>
        <taxon>Dothideomycetes</taxon>
        <taxon>Pleosporomycetidae</taxon>
        <taxon>Pleosporales</taxon>
        <taxon>Pleosporineae</taxon>
        <taxon>Pleosporaceae</taxon>
        <taxon>Alternaria</taxon>
        <taxon>Alternaria sect. Ulocladioides</taxon>
    </lineage>
</organism>
<dbReference type="RefSeq" id="XP_043169260.1">
    <property type="nucleotide sequence ID" value="XM_043313325.1"/>
</dbReference>
<dbReference type="AlphaFoldDB" id="A0A8J2I375"/>
<dbReference type="Proteomes" id="UP000676310">
    <property type="component" value="Unassembled WGS sequence"/>
</dbReference>
<dbReference type="OrthoDB" id="3695343at2759"/>
<accession>A0A8J2I375</accession>
<keyword evidence="3" id="KW-1185">Reference proteome</keyword>
<feature type="compositionally biased region" description="Polar residues" evidence="1">
    <location>
        <begin position="190"/>
        <end position="200"/>
    </location>
</feature>
<feature type="compositionally biased region" description="Gly residues" evidence="1">
    <location>
        <begin position="1"/>
        <end position="64"/>
    </location>
</feature>
<evidence type="ECO:0000313" key="2">
    <source>
        <dbReference type="EMBL" id="CAG5159951.1"/>
    </source>
</evidence>
<feature type="region of interest" description="Disordered" evidence="1">
    <location>
        <begin position="1"/>
        <end position="251"/>
    </location>
</feature>
<proteinExistence type="predicted"/>
<name>A0A8J2I375_9PLEO</name>